<feature type="region of interest" description="Disordered" evidence="2">
    <location>
        <begin position="328"/>
        <end position="352"/>
    </location>
</feature>
<reference evidence="4" key="1">
    <citation type="submission" date="2020-01" db="EMBL/GenBank/DDBJ databases">
        <title>Genome Sequencing of Three Apophysomyces-Like Fungal Strains Confirms a Novel Fungal Genus in the Mucoromycota with divergent Burkholderia-like Endosymbiotic Bacteria.</title>
        <authorList>
            <person name="Stajich J.E."/>
            <person name="Macias A.M."/>
            <person name="Carter-House D."/>
            <person name="Lovett B."/>
            <person name="Kasson L.R."/>
            <person name="Berry K."/>
            <person name="Grigoriev I."/>
            <person name="Chang Y."/>
            <person name="Spatafora J."/>
            <person name="Kasson M.T."/>
        </authorList>
    </citation>
    <scope>NUCLEOTIDE SEQUENCE</scope>
    <source>
        <strain evidence="4">NRRL A-21654</strain>
    </source>
</reference>
<keyword evidence="5" id="KW-1185">Reference proteome</keyword>
<dbReference type="Gene3D" id="3.30.160.60">
    <property type="entry name" value="Classic Zinc Finger"/>
    <property type="match status" value="1"/>
</dbReference>
<accession>A0A8H7ET47</accession>
<keyword evidence="1" id="KW-0862">Zinc</keyword>
<sequence>MCTTCCIYQSGELQTAPAATSAHFEGMVPYHPAALTVQNGPAAFYPIRGILSSSSWFLCGGVDGTSTWPNPAIMCPSRGSFHGGVHSVPITDYMPSSVPFTDLSPSTYGSIRVRYGQMPSPVTSTPSFAQADQASPCSTGQCETPAMDYVQGPQLDPHVFCGLLSRNHTGFNVDATQPLVGDLGYACPSHESSSPDSAVFHWPTYHHGFMLNPSPSRPCPAERANAQQRSQGPSKIHQTQGSIQDIKGYESISRPGPKQKGTPKTHGLSKAGGANKQGPRICRMCNKMLCNGSSLSRHKKIMHGVVELYPCPECSKEFNRRDSMCRHVREKHQGQRRPNPKASMNRSKVHLP</sequence>
<comment type="caution">
    <text evidence="4">The sequence shown here is derived from an EMBL/GenBank/DDBJ whole genome shotgun (WGS) entry which is preliminary data.</text>
</comment>
<feature type="compositionally biased region" description="Polar residues" evidence="2">
    <location>
        <begin position="225"/>
        <end position="243"/>
    </location>
</feature>
<protein>
    <recommendedName>
        <fullName evidence="3">C2H2-type domain-containing protein</fullName>
    </recommendedName>
</protein>
<dbReference type="PROSITE" id="PS50157">
    <property type="entry name" value="ZINC_FINGER_C2H2_2"/>
    <property type="match status" value="1"/>
</dbReference>
<dbReference type="InterPro" id="IPR013087">
    <property type="entry name" value="Znf_C2H2_type"/>
</dbReference>
<feature type="region of interest" description="Disordered" evidence="2">
    <location>
        <begin position="213"/>
        <end position="277"/>
    </location>
</feature>
<evidence type="ECO:0000313" key="5">
    <source>
        <dbReference type="Proteomes" id="UP000605846"/>
    </source>
</evidence>
<name>A0A8H7ET47_9FUNG</name>
<dbReference type="GO" id="GO:0008270">
    <property type="term" value="F:zinc ion binding"/>
    <property type="evidence" value="ECO:0007669"/>
    <property type="project" value="UniProtKB-KW"/>
</dbReference>
<proteinExistence type="predicted"/>
<dbReference type="Pfam" id="PF00096">
    <property type="entry name" value="zf-C2H2"/>
    <property type="match status" value="1"/>
</dbReference>
<keyword evidence="1" id="KW-0479">Metal-binding</keyword>
<gene>
    <name evidence="4" type="ORF">EC973_008789</name>
</gene>
<dbReference type="OrthoDB" id="10261408at2759"/>
<dbReference type="InterPro" id="IPR036236">
    <property type="entry name" value="Znf_C2H2_sf"/>
</dbReference>
<evidence type="ECO:0000256" key="2">
    <source>
        <dbReference type="SAM" id="MobiDB-lite"/>
    </source>
</evidence>
<evidence type="ECO:0000259" key="3">
    <source>
        <dbReference type="PROSITE" id="PS50157"/>
    </source>
</evidence>
<keyword evidence="1" id="KW-0863">Zinc-finger</keyword>
<dbReference type="SMART" id="SM00355">
    <property type="entry name" value="ZnF_C2H2"/>
    <property type="match status" value="2"/>
</dbReference>
<dbReference type="AlphaFoldDB" id="A0A8H7ET47"/>
<dbReference type="Proteomes" id="UP000605846">
    <property type="component" value="Unassembled WGS sequence"/>
</dbReference>
<dbReference type="PROSITE" id="PS00028">
    <property type="entry name" value="ZINC_FINGER_C2H2_1"/>
    <property type="match status" value="1"/>
</dbReference>
<feature type="domain" description="C2H2-type" evidence="3">
    <location>
        <begin position="309"/>
        <end position="337"/>
    </location>
</feature>
<organism evidence="4 5">
    <name type="scientific">Apophysomyces ossiformis</name>
    <dbReference type="NCBI Taxonomy" id="679940"/>
    <lineage>
        <taxon>Eukaryota</taxon>
        <taxon>Fungi</taxon>
        <taxon>Fungi incertae sedis</taxon>
        <taxon>Mucoromycota</taxon>
        <taxon>Mucoromycotina</taxon>
        <taxon>Mucoromycetes</taxon>
        <taxon>Mucorales</taxon>
        <taxon>Mucorineae</taxon>
        <taxon>Mucoraceae</taxon>
        <taxon>Apophysomyces</taxon>
    </lineage>
</organism>
<evidence type="ECO:0000313" key="4">
    <source>
        <dbReference type="EMBL" id="KAF7731620.1"/>
    </source>
</evidence>
<evidence type="ECO:0000256" key="1">
    <source>
        <dbReference type="PROSITE-ProRule" id="PRU00042"/>
    </source>
</evidence>
<dbReference type="SUPFAM" id="SSF57667">
    <property type="entry name" value="beta-beta-alpha zinc fingers"/>
    <property type="match status" value="1"/>
</dbReference>
<dbReference type="EMBL" id="JABAYA010000008">
    <property type="protein sequence ID" value="KAF7731620.1"/>
    <property type="molecule type" value="Genomic_DNA"/>
</dbReference>